<proteinExistence type="predicted"/>
<dbReference type="InterPro" id="IPR022085">
    <property type="entry name" value="OpdG"/>
</dbReference>
<accession>A0A5N7C9E9</accession>
<dbReference type="AlphaFoldDB" id="A0A5N7C9E9"/>
<reference evidence="1" key="1">
    <citation type="submission" date="2019-04" db="EMBL/GenBank/DDBJ databases">
        <title>Friends and foes A comparative genomics studyof 23 Aspergillus species from section Flavi.</title>
        <authorList>
            <consortium name="DOE Joint Genome Institute"/>
            <person name="Kjaerbolling I."/>
            <person name="Vesth T."/>
            <person name="Frisvad J.C."/>
            <person name="Nybo J.L."/>
            <person name="Theobald S."/>
            <person name="Kildgaard S."/>
            <person name="Isbrandt T."/>
            <person name="Kuo A."/>
            <person name="Sato A."/>
            <person name="Lyhne E.K."/>
            <person name="Kogle M.E."/>
            <person name="Wiebenga A."/>
            <person name="Kun R.S."/>
            <person name="Lubbers R.J."/>
            <person name="Makela M.R."/>
            <person name="Barry K."/>
            <person name="Chovatia M."/>
            <person name="Clum A."/>
            <person name="Daum C."/>
            <person name="Haridas S."/>
            <person name="He G."/>
            <person name="LaButti K."/>
            <person name="Lipzen A."/>
            <person name="Mondo S."/>
            <person name="Riley R."/>
            <person name="Salamov A."/>
            <person name="Simmons B.A."/>
            <person name="Magnuson J.K."/>
            <person name="Henrissat B."/>
            <person name="Mortensen U.H."/>
            <person name="Larsen T.O."/>
            <person name="Devries R.P."/>
            <person name="Grigoriev I.V."/>
            <person name="Machida M."/>
            <person name="Baker S.E."/>
            <person name="Andersen M.R."/>
        </authorList>
    </citation>
    <scope>NUCLEOTIDE SEQUENCE [LARGE SCALE GENOMIC DNA]</scope>
    <source>
        <strain evidence="1">IBT 14317</strain>
    </source>
</reference>
<dbReference type="OrthoDB" id="3350591at2759"/>
<protein>
    <submittedName>
        <fullName evidence="1">Uncharacterized protein</fullName>
    </submittedName>
</protein>
<gene>
    <name evidence="1" type="ORF">BDV23DRAFT_172196</name>
</gene>
<name>A0A5N7C9E9_PETAA</name>
<dbReference type="EMBL" id="ML735252">
    <property type="protein sequence ID" value="KAE8390756.1"/>
    <property type="molecule type" value="Genomic_DNA"/>
</dbReference>
<evidence type="ECO:0000313" key="1">
    <source>
        <dbReference type="EMBL" id="KAE8390756.1"/>
    </source>
</evidence>
<organism evidence="1">
    <name type="scientific">Petromyces alliaceus</name>
    <name type="common">Aspergillus alliaceus</name>
    <dbReference type="NCBI Taxonomy" id="209559"/>
    <lineage>
        <taxon>Eukaryota</taxon>
        <taxon>Fungi</taxon>
        <taxon>Dikarya</taxon>
        <taxon>Ascomycota</taxon>
        <taxon>Pezizomycotina</taxon>
        <taxon>Eurotiomycetes</taxon>
        <taxon>Eurotiomycetidae</taxon>
        <taxon>Eurotiales</taxon>
        <taxon>Aspergillaceae</taxon>
        <taxon>Aspergillus</taxon>
        <taxon>Aspergillus subgen. Circumdati</taxon>
    </lineage>
</organism>
<dbReference type="Proteomes" id="UP000326877">
    <property type="component" value="Unassembled WGS sequence"/>
</dbReference>
<dbReference type="Pfam" id="PF12311">
    <property type="entry name" value="DUF3632"/>
    <property type="match status" value="1"/>
</dbReference>
<sequence length="255" mass="28836">MEIEAEERLRDLWDELIHAAQALQAPSAEFDRLVTLALEARELGPYVRKKEAGISDEVQEEAILPNGQHLWTDLPYLVQEFEDAWAKESMGYTAKEREICTPELSRCALWLFKQTFEVEKPLTPTQEGGDTEDTCSSTTEMLPACNAWLKYDKVRLKKLSAANFGLTSSLTEKGTQIKRFKDLHLYGNEQIAKMARACFEEAILTGFVMGLDIPGEEKYLEKFFGMLDAELAARDLKGSVGPEDVEINMAWADED</sequence>